<dbReference type="InterPro" id="IPR036388">
    <property type="entry name" value="WH-like_DNA-bd_sf"/>
</dbReference>
<evidence type="ECO:0000259" key="5">
    <source>
        <dbReference type="PROSITE" id="PS50112"/>
    </source>
</evidence>
<dbReference type="SMART" id="SM00421">
    <property type="entry name" value="HTH_LUXR"/>
    <property type="match status" value="1"/>
</dbReference>
<dbReference type="GO" id="GO:0003677">
    <property type="term" value="F:DNA binding"/>
    <property type="evidence" value="ECO:0007669"/>
    <property type="project" value="UniProtKB-KW"/>
</dbReference>
<evidence type="ECO:0000256" key="2">
    <source>
        <dbReference type="ARBA" id="ARBA00023125"/>
    </source>
</evidence>
<dbReference type="SUPFAM" id="SSF46894">
    <property type="entry name" value="C-terminal effector domain of the bipartite response regulators"/>
    <property type="match status" value="1"/>
</dbReference>
<dbReference type="AlphaFoldDB" id="A0A1M4ZY29"/>
<evidence type="ECO:0000256" key="3">
    <source>
        <dbReference type="ARBA" id="ARBA00023163"/>
    </source>
</evidence>
<dbReference type="SUPFAM" id="SSF55785">
    <property type="entry name" value="PYP-like sensor domain (PAS domain)"/>
    <property type="match status" value="1"/>
</dbReference>
<reference evidence="7" key="1">
    <citation type="submission" date="2016-11" db="EMBL/GenBank/DDBJ databases">
        <authorList>
            <person name="Varghese N."/>
            <person name="Submissions S."/>
        </authorList>
    </citation>
    <scope>NUCLEOTIDE SEQUENCE [LARGE SCALE GENOMIC DNA]</scope>
    <source>
        <strain evidence="7">CGMCC 1.7063</strain>
    </source>
</reference>
<sequence length="258" mass="29403">MKPDTQLLKSVWAESQKHISSRNVDLQKIELDKLVTTIFSNGPFYFYIVDFADMALEYVSPSIEEIHGLSPQQVTFQDILDQIHPDDMEFVSRAEAVAFELIYGQIAPEKRTRYKVSYCFRFKTADGSYQLFNHQAIILNTDEQGRLSKALNIHTNISHLTTENNYRISAIGMLGEPSFLNISAQMRKTCLQHMSALFSEREMEVIRLMSNGMTSAEIAVKLCISPNTVKNHRKNILQKSECKNTGQLITKCITEGLL</sequence>
<dbReference type="EMBL" id="FQVA01000001">
    <property type="protein sequence ID" value="SHF22854.1"/>
    <property type="molecule type" value="Genomic_DNA"/>
</dbReference>
<dbReference type="RefSeq" id="WP_073273576.1">
    <property type="nucleotide sequence ID" value="NZ_FQVA01000001.1"/>
</dbReference>
<dbReference type="Pfam" id="PF08447">
    <property type="entry name" value="PAS_3"/>
    <property type="match status" value="1"/>
</dbReference>
<dbReference type="PANTHER" id="PTHR44688">
    <property type="entry name" value="DNA-BINDING TRANSCRIPTIONAL ACTIVATOR DEVR_DOSR"/>
    <property type="match status" value="1"/>
</dbReference>
<evidence type="ECO:0000313" key="7">
    <source>
        <dbReference type="Proteomes" id="UP000184170"/>
    </source>
</evidence>
<dbReference type="OrthoDB" id="5736987at2"/>
<dbReference type="InterPro" id="IPR000792">
    <property type="entry name" value="Tscrpt_reg_LuxR_C"/>
</dbReference>
<dbReference type="InterPro" id="IPR016032">
    <property type="entry name" value="Sig_transdc_resp-reg_C-effctor"/>
</dbReference>
<keyword evidence="2" id="KW-0238">DNA-binding</keyword>
<evidence type="ECO:0000256" key="1">
    <source>
        <dbReference type="ARBA" id="ARBA00023015"/>
    </source>
</evidence>
<dbReference type="PRINTS" id="PR00038">
    <property type="entry name" value="HTHLUXR"/>
</dbReference>
<dbReference type="Pfam" id="PF00196">
    <property type="entry name" value="GerE"/>
    <property type="match status" value="1"/>
</dbReference>
<dbReference type="InterPro" id="IPR035965">
    <property type="entry name" value="PAS-like_dom_sf"/>
</dbReference>
<dbReference type="CDD" id="cd00130">
    <property type="entry name" value="PAS"/>
    <property type="match status" value="1"/>
</dbReference>
<feature type="domain" description="PAS" evidence="5">
    <location>
        <begin position="31"/>
        <end position="93"/>
    </location>
</feature>
<protein>
    <submittedName>
        <fullName evidence="6">PAS fold-containing protein</fullName>
    </submittedName>
</protein>
<gene>
    <name evidence="6" type="ORF">SAMN04487965_1685</name>
</gene>
<dbReference type="PROSITE" id="PS50112">
    <property type="entry name" value="PAS"/>
    <property type="match status" value="1"/>
</dbReference>
<keyword evidence="7" id="KW-1185">Reference proteome</keyword>
<evidence type="ECO:0000313" key="6">
    <source>
        <dbReference type="EMBL" id="SHF22854.1"/>
    </source>
</evidence>
<keyword evidence="3" id="KW-0804">Transcription</keyword>
<proteinExistence type="predicted"/>
<dbReference type="InterPro" id="IPR013655">
    <property type="entry name" value="PAS_fold_3"/>
</dbReference>
<dbReference type="GO" id="GO:0006355">
    <property type="term" value="P:regulation of DNA-templated transcription"/>
    <property type="evidence" value="ECO:0007669"/>
    <property type="project" value="InterPro"/>
</dbReference>
<evidence type="ECO:0000259" key="4">
    <source>
        <dbReference type="PROSITE" id="PS50043"/>
    </source>
</evidence>
<keyword evidence="1" id="KW-0805">Transcription regulation</keyword>
<dbReference type="Gene3D" id="3.30.450.20">
    <property type="entry name" value="PAS domain"/>
    <property type="match status" value="1"/>
</dbReference>
<accession>A0A1M4ZY29</accession>
<dbReference type="InterPro" id="IPR000014">
    <property type="entry name" value="PAS"/>
</dbReference>
<dbReference type="PROSITE" id="PS50043">
    <property type="entry name" value="HTH_LUXR_2"/>
    <property type="match status" value="1"/>
</dbReference>
<dbReference type="PANTHER" id="PTHR44688:SF16">
    <property type="entry name" value="DNA-BINDING TRANSCRIPTIONAL ACTIVATOR DEVR_DOSR"/>
    <property type="match status" value="1"/>
</dbReference>
<feature type="domain" description="HTH luxR-type" evidence="4">
    <location>
        <begin position="191"/>
        <end position="256"/>
    </location>
</feature>
<name>A0A1M4ZY29_9GAMM</name>
<dbReference type="CDD" id="cd06170">
    <property type="entry name" value="LuxR_C_like"/>
    <property type="match status" value="1"/>
</dbReference>
<dbReference type="Proteomes" id="UP000184170">
    <property type="component" value="Unassembled WGS sequence"/>
</dbReference>
<dbReference type="PROSITE" id="PS00622">
    <property type="entry name" value="HTH_LUXR_1"/>
    <property type="match status" value="1"/>
</dbReference>
<dbReference type="STRING" id="494016.SAMN04487965_1685"/>
<dbReference type="Gene3D" id="1.10.10.10">
    <property type="entry name" value="Winged helix-like DNA-binding domain superfamily/Winged helix DNA-binding domain"/>
    <property type="match status" value="1"/>
</dbReference>
<organism evidence="6 7">
    <name type="scientific">Microbulbifer donghaiensis</name>
    <dbReference type="NCBI Taxonomy" id="494016"/>
    <lineage>
        <taxon>Bacteria</taxon>
        <taxon>Pseudomonadati</taxon>
        <taxon>Pseudomonadota</taxon>
        <taxon>Gammaproteobacteria</taxon>
        <taxon>Cellvibrionales</taxon>
        <taxon>Microbulbiferaceae</taxon>
        <taxon>Microbulbifer</taxon>
    </lineage>
</organism>